<accession>A0ABY7WWD7</accession>
<organism evidence="1 2">
    <name type="scientific">Exiguobacterium marinum</name>
    <dbReference type="NCBI Taxonomy" id="273528"/>
    <lineage>
        <taxon>Bacteria</taxon>
        <taxon>Bacillati</taxon>
        <taxon>Bacillota</taxon>
        <taxon>Bacilli</taxon>
        <taxon>Bacillales</taxon>
        <taxon>Bacillales Family XII. Incertae Sedis</taxon>
        <taxon>Exiguobacterium</taxon>
    </lineage>
</organism>
<name>A0ABY7WWD7_9BACL</name>
<reference evidence="1 2" key="1">
    <citation type="submission" date="2023-02" db="EMBL/GenBank/DDBJ databases">
        <title>A bacterium isolated from plastisphere.</title>
        <authorList>
            <person name="Sun Y."/>
        </authorList>
    </citation>
    <scope>NUCLEOTIDE SEQUENCE [LARGE SCALE GENOMIC DNA]</scope>
    <source>
        <strain evidence="2">a-1</strain>
    </source>
</reference>
<dbReference type="RefSeq" id="WP_274356409.1">
    <property type="nucleotide sequence ID" value="NZ_CP118099.1"/>
</dbReference>
<evidence type="ECO:0000313" key="2">
    <source>
        <dbReference type="Proteomes" id="UP001213680"/>
    </source>
</evidence>
<dbReference type="EMBL" id="CP118099">
    <property type="protein sequence ID" value="WDH75192.1"/>
    <property type="molecule type" value="Genomic_DNA"/>
</dbReference>
<protein>
    <submittedName>
        <fullName evidence="1">Uncharacterized protein</fullName>
    </submittedName>
</protein>
<keyword evidence="2" id="KW-1185">Reference proteome</keyword>
<sequence length="48" mass="5575">MIVALLFIVAVHVFDLPKQESWIILAIVIVISVMMREMTQLFQNEKSE</sequence>
<proteinExistence type="predicted"/>
<gene>
    <name evidence="1" type="ORF">PTI97_10225</name>
</gene>
<evidence type="ECO:0000313" key="1">
    <source>
        <dbReference type="EMBL" id="WDH75192.1"/>
    </source>
</evidence>
<dbReference type="Proteomes" id="UP001213680">
    <property type="component" value="Chromosome"/>
</dbReference>